<feature type="domain" description="Histidine kinase" evidence="15">
    <location>
        <begin position="366"/>
        <end position="571"/>
    </location>
</feature>
<dbReference type="Pfam" id="PF01627">
    <property type="entry name" value="Hpt"/>
    <property type="match status" value="1"/>
</dbReference>
<dbReference type="PROSITE" id="PS50894">
    <property type="entry name" value="HPT"/>
    <property type="match status" value="1"/>
</dbReference>
<dbReference type="InterPro" id="IPR002545">
    <property type="entry name" value="CheW-lke_dom"/>
</dbReference>
<dbReference type="InterPro" id="IPR003594">
    <property type="entry name" value="HATPase_dom"/>
</dbReference>
<evidence type="ECO:0000256" key="13">
    <source>
        <dbReference type="ARBA" id="ARBA00035100"/>
    </source>
</evidence>
<comment type="function">
    <text evidence="13">Involved in the transmission of sensory signals from the chemoreceptors to the flagellar motors. CheA is autophosphorylated; it can transfer its phosphate group to either CheB or CheY.</text>
</comment>
<evidence type="ECO:0000256" key="2">
    <source>
        <dbReference type="ARBA" id="ARBA00004496"/>
    </source>
</evidence>
<evidence type="ECO:0000256" key="7">
    <source>
        <dbReference type="ARBA" id="ARBA00022553"/>
    </source>
</evidence>
<dbReference type="Gene3D" id="2.30.30.40">
    <property type="entry name" value="SH3 Domains"/>
    <property type="match status" value="1"/>
</dbReference>
<dbReference type="SMART" id="SM01231">
    <property type="entry name" value="H-kinase_dim"/>
    <property type="match status" value="1"/>
</dbReference>
<keyword evidence="11" id="KW-0067">ATP-binding</keyword>
<keyword evidence="10 18" id="KW-0418">Kinase</keyword>
<evidence type="ECO:0000313" key="19">
    <source>
        <dbReference type="Proteomes" id="UP000184442"/>
    </source>
</evidence>
<evidence type="ECO:0000256" key="11">
    <source>
        <dbReference type="ARBA" id="ARBA00022840"/>
    </source>
</evidence>
<dbReference type="InterPro" id="IPR005467">
    <property type="entry name" value="His_kinase_dom"/>
</dbReference>
<dbReference type="GO" id="GO:0006935">
    <property type="term" value="P:chemotaxis"/>
    <property type="evidence" value="ECO:0007669"/>
    <property type="project" value="UniProtKB-KW"/>
</dbReference>
<dbReference type="Pfam" id="PF07194">
    <property type="entry name" value="P2"/>
    <property type="match status" value="1"/>
</dbReference>
<evidence type="ECO:0000256" key="10">
    <source>
        <dbReference type="ARBA" id="ARBA00022777"/>
    </source>
</evidence>
<dbReference type="SUPFAM" id="SSF55052">
    <property type="entry name" value="CheY-binding domain of CheA"/>
    <property type="match status" value="1"/>
</dbReference>
<dbReference type="Gene3D" id="3.30.70.1110">
    <property type="entry name" value="Histidine kinase CheA-like, P2 response regulator-binding domain"/>
    <property type="match status" value="1"/>
</dbReference>
<dbReference type="Gene3D" id="1.10.287.560">
    <property type="entry name" value="Histidine kinase CheA-like, homodimeric domain"/>
    <property type="match status" value="1"/>
</dbReference>
<feature type="domain" description="HPt" evidence="17">
    <location>
        <begin position="3"/>
        <end position="110"/>
    </location>
</feature>
<keyword evidence="8" id="KW-0808">Transferase</keyword>
<dbReference type="FunFam" id="3.30.565.10:FF:000016">
    <property type="entry name" value="Chemotaxis protein CheA, putative"/>
    <property type="match status" value="1"/>
</dbReference>
<gene>
    <name evidence="18" type="ORF">SAMN02745176_01022</name>
</gene>
<proteinExistence type="predicted"/>
<comment type="subcellular location">
    <subcellularLocation>
        <location evidence="2">Cytoplasm</location>
    </subcellularLocation>
</comment>
<feature type="modified residue" description="Phosphohistidine" evidence="14">
    <location>
        <position position="51"/>
    </location>
</feature>
<dbReference type="GO" id="GO:0005737">
    <property type="term" value="C:cytoplasm"/>
    <property type="evidence" value="ECO:0007669"/>
    <property type="project" value="UniProtKB-SubCell"/>
</dbReference>
<dbReference type="Pfam" id="PF02518">
    <property type="entry name" value="HATPase_c"/>
    <property type="match status" value="1"/>
</dbReference>
<evidence type="ECO:0000256" key="6">
    <source>
        <dbReference type="ARBA" id="ARBA00022500"/>
    </source>
</evidence>
<dbReference type="InterPro" id="IPR037006">
    <property type="entry name" value="CheA-like_homodim_sf"/>
</dbReference>
<evidence type="ECO:0000256" key="1">
    <source>
        <dbReference type="ARBA" id="ARBA00000085"/>
    </source>
</evidence>
<feature type="domain" description="CheW-like" evidence="16">
    <location>
        <begin position="573"/>
        <end position="709"/>
    </location>
</feature>
<dbReference type="EMBL" id="FQZS01000006">
    <property type="protein sequence ID" value="SHI68407.1"/>
    <property type="molecule type" value="Genomic_DNA"/>
</dbReference>
<dbReference type="PROSITE" id="PS50851">
    <property type="entry name" value="CHEW"/>
    <property type="match status" value="1"/>
</dbReference>
<evidence type="ECO:0000256" key="9">
    <source>
        <dbReference type="ARBA" id="ARBA00022741"/>
    </source>
</evidence>
<dbReference type="InterPro" id="IPR036890">
    <property type="entry name" value="HATPase_C_sf"/>
</dbReference>
<reference evidence="18 19" key="1">
    <citation type="submission" date="2016-11" db="EMBL/GenBank/DDBJ databases">
        <authorList>
            <person name="Jaros S."/>
            <person name="Januszkiewicz K."/>
            <person name="Wedrychowicz H."/>
        </authorList>
    </citation>
    <scope>NUCLEOTIDE SEQUENCE [LARGE SCALE GENOMIC DNA]</scope>
    <source>
        <strain evidence="18 19">DSM 19022</strain>
    </source>
</reference>
<dbReference type="STRING" id="1122184.SAMN02745176_01022"/>
<dbReference type="PANTHER" id="PTHR43395">
    <property type="entry name" value="SENSOR HISTIDINE KINASE CHEA"/>
    <property type="match status" value="1"/>
</dbReference>
<dbReference type="InterPro" id="IPR004105">
    <property type="entry name" value="CheA-like_dim"/>
</dbReference>
<dbReference type="CDD" id="cd16916">
    <property type="entry name" value="HATPase_CheA-like"/>
    <property type="match status" value="1"/>
</dbReference>
<dbReference type="InterPro" id="IPR051315">
    <property type="entry name" value="Bact_Chemotaxis_CheA"/>
</dbReference>
<dbReference type="SUPFAM" id="SSF47384">
    <property type="entry name" value="Homodimeric domain of signal transducing histidine kinase"/>
    <property type="match status" value="1"/>
</dbReference>
<dbReference type="InterPro" id="IPR004358">
    <property type="entry name" value="Sig_transdc_His_kin-like_C"/>
</dbReference>
<keyword evidence="9" id="KW-0547">Nucleotide-binding</keyword>
<keyword evidence="19" id="KW-1185">Reference proteome</keyword>
<evidence type="ECO:0000256" key="3">
    <source>
        <dbReference type="ARBA" id="ARBA00012438"/>
    </source>
</evidence>
<keyword evidence="5" id="KW-0963">Cytoplasm</keyword>
<sequence>MTDFNTNDTMVEMFLFETAQLLEQLEQVILSSDMNNYYSEENINEVFRIMHTIKGSSAMMMYNEISVLSHAIEDLFFYLREENPEQNFCSSLNDLILDCVDFIKVELEKIRNHDDVDGDATNLVNKIKDFLSELKKNSGSNVSNEHYEVEKVNLFKAVIFFEEGCEMENIRAYSVIHNLKKVASKVIYYPQNILDDDGSVEVIRREGFKIHLKTDKTKDEVYNHLMDTVFLRELEFAEIDEETFSEGFDKEVFDYSSSEISLQDANYEEENNNQEGNILHKPDENVKDSQEEEKLHTDMRKINLEEEKKQPNAENHNVMPTQNIISVSVAKLDKLMDLVGELVIAEAMVLQNPDLEGLELDNFQKSARQLSKITDEIQDMVMSVRMIPLSATFQRMNRIVRDMCRKLNKEIQLEIKGEETEVDKNIIERITDPLMHLVRNAVDHGIETADERQLKGKPKHGTITLEAKNVSSDVHIIVRDDGRGLDKNKILRKARQNGLITMDEADMSDSEIYKLVLLPGFSTNENVTEFSGRGVGMDVVAKNIESIGGSISIQSEENKGTQMTLKIPLTLAIIDGMNLKVGKSTFTIPTITIKESFRTNKESIIVDPDGNEMIMVRGECYPIIRLNEFFKVETDVTDISDGIITMVSQDGNAICVFADRLLGQQQVVVKSLPEYIKRFKHIKGIAGCTLLGDGSISLILDIASLIHIK</sequence>
<evidence type="ECO:0000313" key="18">
    <source>
        <dbReference type="EMBL" id="SHI68407.1"/>
    </source>
</evidence>
<name>A0A1M6D575_9FIRM</name>
<dbReference type="Proteomes" id="UP000184442">
    <property type="component" value="Unassembled WGS sequence"/>
</dbReference>
<evidence type="ECO:0000256" key="4">
    <source>
        <dbReference type="ARBA" id="ARBA00021495"/>
    </source>
</evidence>
<dbReference type="SUPFAM" id="SSF55874">
    <property type="entry name" value="ATPase domain of HSP90 chaperone/DNA topoisomerase II/histidine kinase"/>
    <property type="match status" value="1"/>
</dbReference>
<protein>
    <recommendedName>
        <fullName evidence="4">Chemotaxis protein CheA</fullName>
        <ecNumber evidence="3">2.7.13.3</ecNumber>
    </recommendedName>
</protein>
<dbReference type="SMART" id="SM00073">
    <property type="entry name" value="HPT"/>
    <property type="match status" value="1"/>
</dbReference>
<dbReference type="InterPro" id="IPR037052">
    <property type="entry name" value="CheA-like_P2_sf"/>
</dbReference>
<evidence type="ECO:0000259" key="15">
    <source>
        <dbReference type="PROSITE" id="PS50109"/>
    </source>
</evidence>
<evidence type="ECO:0000256" key="8">
    <source>
        <dbReference type="ARBA" id="ARBA00022679"/>
    </source>
</evidence>
<evidence type="ECO:0000256" key="14">
    <source>
        <dbReference type="PROSITE-ProRule" id="PRU00110"/>
    </source>
</evidence>
<dbReference type="PRINTS" id="PR00344">
    <property type="entry name" value="BCTRLSENSOR"/>
</dbReference>
<dbReference type="InterPro" id="IPR010808">
    <property type="entry name" value="CheA_P2-bd"/>
</dbReference>
<evidence type="ECO:0000259" key="16">
    <source>
        <dbReference type="PROSITE" id="PS50851"/>
    </source>
</evidence>
<dbReference type="SMART" id="SM00387">
    <property type="entry name" value="HATPase_c"/>
    <property type="match status" value="1"/>
</dbReference>
<dbReference type="SUPFAM" id="SSF47226">
    <property type="entry name" value="Histidine-containing phosphotransfer domain, HPT domain"/>
    <property type="match status" value="1"/>
</dbReference>
<dbReference type="PROSITE" id="PS50109">
    <property type="entry name" value="HIS_KIN"/>
    <property type="match status" value="1"/>
</dbReference>
<organism evidence="18 19">
    <name type="scientific">Lutispora thermophila DSM 19022</name>
    <dbReference type="NCBI Taxonomy" id="1122184"/>
    <lineage>
        <taxon>Bacteria</taxon>
        <taxon>Bacillati</taxon>
        <taxon>Bacillota</taxon>
        <taxon>Clostridia</taxon>
        <taxon>Lutisporales</taxon>
        <taxon>Lutisporaceae</taxon>
        <taxon>Lutispora</taxon>
    </lineage>
</organism>
<dbReference type="AlphaFoldDB" id="A0A1M6D575"/>
<dbReference type="EC" id="2.7.13.3" evidence="3"/>
<dbReference type="GO" id="GO:0000155">
    <property type="term" value="F:phosphorelay sensor kinase activity"/>
    <property type="evidence" value="ECO:0007669"/>
    <property type="project" value="InterPro"/>
</dbReference>
<dbReference type="InterPro" id="IPR036641">
    <property type="entry name" value="HPT_dom_sf"/>
</dbReference>
<evidence type="ECO:0000259" key="17">
    <source>
        <dbReference type="PROSITE" id="PS50894"/>
    </source>
</evidence>
<dbReference type="InterPro" id="IPR008207">
    <property type="entry name" value="Sig_transdc_His_kin_Hpt_dom"/>
</dbReference>
<evidence type="ECO:0000256" key="12">
    <source>
        <dbReference type="ARBA" id="ARBA00023012"/>
    </source>
</evidence>
<dbReference type="SUPFAM" id="SSF50341">
    <property type="entry name" value="CheW-like"/>
    <property type="match status" value="1"/>
</dbReference>
<keyword evidence="12" id="KW-0902">Two-component regulatory system</keyword>
<dbReference type="GO" id="GO:0005524">
    <property type="term" value="F:ATP binding"/>
    <property type="evidence" value="ECO:0007669"/>
    <property type="project" value="UniProtKB-KW"/>
</dbReference>
<dbReference type="SMART" id="SM00260">
    <property type="entry name" value="CheW"/>
    <property type="match status" value="1"/>
</dbReference>
<dbReference type="Gene3D" id="3.30.565.10">
    <property type="entry name" value="Histidine kinase-like ATPase, C-terminal domain"/>
    <property type="match status" value="1"/>
</dbReference>
<dbReference type="Gene3D" id="1.20.120.160">
    <property type="entry name" value="HPT domain"/>
    <property type="match status" value="1"/>
</dbReference>
<dbReference type="Pfam" id="PF01584">
    <property type="entry name" value="CheW"/>
    <property type="match status" value="1"/>
</dbReference>
<dbReference type="PANTHER" id="PTHR43395:SF10">
    <property type="entry name" value="CHEMOTAXIS PROTEIN CHEA"/>
    <property type="match status" value="1"/>
</dbReference>
<dbReference type="RefSeq" id="WP_073025153.1">
    <property type="nucleotide sequence ID" value="NZ_FQZS01000006.1"/>
</dbReference>
<dbReference type="InterPro" id="IPR036097">
    <property type="entry name" value="HisK_dim/P_sf"/>
</dbReference>
<dbReference type="OrthoDB" id="9803176at2"/>
<comment type="catalytic activity">
    <reaction evidence="1">
        <text>ATP + protein L-histidine = ADP + protein N-phospho-L-histidine.</text>
        <dbReference type="EC" id="2.7.13.3"/>
    </reaction>
</comment>
<keyword evidence="6" id="KW-0145">Chemotaxis</keyword>
<dbReference type="InterPro" id="IPR035891">
    <property type="entry name" value="CheY-binding_CheA"/>
</dbReference>
<evidence type="ECO:0000256" key="5">
    <source>
        <dbReference type="ARBA" id="ARBA00022490"/>
    </source>
</evidence>
<accession>A0A1M6D575</accession>
<keyword evidence="7 14" id="KW-0597">Phosphoprotein</keyword>
<dbReference type="CDD" id="cd00088">
    <property type="entry name" value="HPT"/>
    <property type="match status" value="1"/>
</dbReference>
<dbReference type="InterPro" id="IPR036061">
    <property type="entry name" value="CheW-like_dom_sf"/>
</dbReference>
<dbReference type="Pfam" id="PF02895">
    <property type="entry name" value="H-kinase_dim"/>
    <property type="match status" value="1"/>
</dbReference>